<comment type="caution">
    <text evidence="1">The sequence shown here is derived from an EMBL/GenBank/DDBJ whole genome shotgun (WGS) entry which is preliminary data.</text>
</comment>
<protein>
    <recommendedName>
        <fullName evidence="3">Glutamyl-tRNA amidotransferase</fullName>
    </recommendedName>
</protein>
<dbReference type="RefSeq" id="WP_167939979.1">
    <property type="nucleotide sequence ID" value="NZ_JAATJA010000001.1"/>
</dbReference>
<dbReference type="EMBL" id="JAATJA010000001">
    <property type="protein sequence ID" value="NJB66883.1"/>
    <property type="molecule type" value="Genomic_DNA"/>
</dbReference>
<reference evidence="1 2" key="1">
    <citation type="submission" date="2020-03" db="EMBL/GenBank/DDBJ databases">
        <title>Genomic Encyclopedia of Type Strains, Phase IV (KMG-IV): sequencing the most valuable type-strain genomes for metagenomic binning, comparative biology and taxonomic classification.</title>
        <authorList>
            <person name="Goeker M."/>
        </authorList>
    </citation>
    <scope>NUCLEOTIDE SEQUENCE [LARGE SCALE GENOMIC DNA]</scope>
    <source>
        <strain evidence="1 2">DSM 24233</strain>
    </source>
</reference>
<dbReference type="InterPro" id="IPR019004">
    <property type="entry name" value="YqeY/Aim41"/>
</dbReference>
<evidence type="ECO:0000313" key="2">
    <source>
        <dbReference type="Proteomes" id="UP000580856"/>
    </source>
</evidence>
<dbReference type="PANTHER" id="PTHR28055:SF1">
    <property type="entry name" value="ALTERED INHERITANCE OF MITOCHONDRIA PROTEIN 41, MITOCHONDRIAL"/>
    <property type="match status" value="1"/>
</dbReference>
<dbReference type="InterPro" id="IPR042184">
    <property type="entry name" value="YqeY/Aim41_N"/>
</dbReference>
<sequence>MSSLIKKIESDFVTAYKAKDQDRVSVLRMLKTSLKNKQVELMREPTDDEALDLVAKQVKQRQESIDQFTSAGRTELADKEAAEMAILKEYLPEPLSTEEIERVIAETITELGAQGMKDMGRVMGAITAAYKGRIDGKELSSIVRARLSA</sequence>
<dbReference type="GO" id="GO:0016884">
    <property type="term" value="F:carbon-nitrogen ligase activity, with glutamine as amido-N-donor"/>
    <property type="evidence" value="ECO:0007669"/>
    <property type="project" value="InterPro"/>
</dbReference>
<dbReference type="SUPFAM" id="SSF89095">
    <property type="entry name" value="GatB/YqeY motif"/>
    <property type="match status" value="1"/>
</dbReference>
<dbReference type="Proteomes" id="UP000580856">
    <property type="component" value="Unassembled WGS sequence"/>
</dbReference>
<dbReference type="Gene3D" id="1.10.1510.10">
    <property type="entry name" value="Uncharacterised protein YqeY/AIM41 PF09424, N-terminal domain"/>
    <property type="match status" value="1"/>
</dbReference>
<dbReference type="Pfam" id="PF09424">
    <property type="entry name" value="YqeY"/>
    <property type="match status" value="1"/>
</dbReference>
<evidence type="ECO:0008006" key="3">
    <source>
        <dbReference type="Google" id="ProtNLM"/>
    </source>
</evidence>
<evidence type="ECO:0000313" key="1">
    <source>
        <dbReference type="EMBL" id="NJB66883.1"/>
    </source>
</evidence>
<dbReference type="InterPro" id="IPR003789">
    <property type="entry name" value="Asn/Gln_tRNA_amidoTrase-B-like"/>
</dbReference>
<gene>
    <name evidence="1" type="ORF">GGQ74_000523</name>
</gene>
<organism evidence="1 2">
    <name type="scientific">Desulfobaculum xiamenense</name>
    <dbReference type="NCBI Taxonomy" id="995050"/>
    <lineage>
        <taxon>Bacteria</taxon>
        <taxon>Pseudomonadati</taxon>
        <taxon>Thermodesulfobacteriota</taxon>
        <taxon>Desulfovibrionia</taxon>
        <taxon>Desulfovibrionales</taxon>
        <taxon>Desulfovibrionaceae</taxon>
        <taxon>Desulfobaculum</taxon>
    </lineage>
</organism>
<dbReference type="PANTHER" id="PTHR28055">
    <property type="entry name" value="ALTERED INHERITANCE OF MITOCHONDRIA PROTEIN 41, MITOCHONDRIAL"/>
    <property type="match status" value="1"/>
</dbReference>
<name>A0A846QL19_9BACT</name>
<keyword evidence="2" id="KW-1185">Reference proteome</keyword>
<accession>A0A846QL19</accession>
<dbReference type="AlphaFoldDB" id="A0A846QL19"/>
<dbReference type="InterPro" id="IPR023168">
    <property type="entry name" value="GatB_Yqey_C_2"/>
</dbReference>
<proteinExistence type="predicted"/>
<dbReference type="Gene3D" id="1.10.10.410">
    <property type="match status" value="1"/>
</dbReference>